<name>A0A1H5UP97_9FIRM</name>
<dbReference type="InterPro" id="IPR046865">
    <property type="entry name" value="FapA_b_solenoid"/>
</dbReference>
<dbReference type="Pfam" id="PF03961">
    <property type="entry name" value="FapA"/>
    <property type="match status" value="1"/>
</dbReference>
<evidence type="ECO:0000313" key="4">
    <source>
        <dbReference type="Proteomes" id="UP000236726"/>
    </source>
</evidence>
<keyword evidence="1" id="KW-0175">Coiled coil</keyword>
<dbReference type="SUPFAM" id="SSF63848">
    <property type="entry name" value="Cell-division inhibitor MinC, C-terminal domain"/>
    <property type="match status" value="1"/>
</dbReference>
<protein>
    <recommendedName>
        <fullName evidence="2">Flagellar Assembly Protein A N-terminal region domain-containing protein</fullName>
    </recommendedName>
</protein>
<dbReference type="InterPro" id="IPR005646">
    <property type="entry name" value="FapA"/>
</dbReference>
<dbReference type="InterPro" id="IPR036145">
    <property type="entry name" value="MinC_C_sf"/>
</dbReference>
<feature type="coiled-coil region" evidence="1">
    <location>
        <begin position="416"/>
        <end position="492"/>
    </location>
</feature>
<dbReference type="GO" id="GO:0000902">
    <property type="term" value="P:cell morphogenesis"/>
    <property type="evidence" value="ECO:0007669"/>
    <property type="project" value="InterPro"/>
</dbReference>
<reference evidence="3 4" key="1">
    <citation type="submission" date="2016-10" db="EMBL/GenBank/DDBJ databases">
        <authorList>
            <person name="de Groot N.N."/>
        </authorList>
    </citation>
    <scope>NUCLEOTIDE SEQUENCE [LARGE SCALE GENOMIC DNA]</scope>
    <source>
        <strain evidence="3 4">D15d</strain>
    </source>
</reference>
<dbReference type="AlphaFoldDB" id="A0A1H5UP97"/>
<dbReference type="STRING" id="1410661.GCA_000702205_01641"/>
<dbReference type="PANTHER" id="PTHR38032:SF1">
    <property type="entry name" value="RNA-BINDING PROTEIN KHPB N-TERMINAL DOMAIN-CONTAINING PROTEIN"/>
    <property type="match status" value="1"/>
</dbReference>
<accession>A0A1H5UP97</accession>
<dbReference type="Proteomes" id="UP000236726">
    <property type="component" value="Unassembled WGS sequence"/>
</dbReference>
<dbReference type="EMBL" id="FNUL01000008">
    <property type="protein sequence ID" value="SEF76923.1"/>
    <property type="molecule type" value="Genomic_DNA"/>
</dbReference>
<evidence type="ECO:0000256" key="1">
    <source>
        <dbReference type="SAM" id="Coils"/>
    </source>
</evidence>
<organism evidence="3 4">
    <name type="scientific">Lachnospira multipara</name>
    <dbReference type="NCBI Taxonomy" id="28051"/>
    <lineage>
        <taxon>Bacteria</taxon>
        <taxon>Bacillati</taxon>
        <taxon>Bacillota</taxon>
        <taxon>Clostridia</taxon>
        <taxon>Lachnospirales</taxon>
        <taxon>Lachnospiraceae</taxon>
        <taxon>Lachnospira</taxon>
    </lineage>
</organism>
<sequence>MIEKCRVGYFQFENKSDGLYVNVYPPKEETFSPAKIDDAMFYIDKKKISCDIVKLDEAIKTGASKEVCQKISEECPNPVGEFADYYINPDGMSVEAIFYPPFVGASFLDLEEIKKDITFKGVRSGTDEAAINDFLENKEYGKVYVLAKGKEPRQGTDGFIEYKFNTDLKPRPKINEDGTVDFHSLENLNHIEKGDVVAILHPEDRGDEGIDCFNRKVNPRPVKHVVFRYGRNLVISEDGLNLISKVSGHVMLEGDKIFVSDVLELVDVGPQTGDIDYDGNVLIKGNVQAGFKIKASGDISVSGLVEGAEVIAGGTITLNRGVQGKTKAVIKAGKNIVAKFLESCESVYAGGDIEADSILHSKVIAKGKITASGKNGLIIGGDVRATLCIEAKNIGNEMGTNTTVAVGVDPTMKRRLEELKKILNDLGKNKIQLNQLLEALRKKQQAEGSLAPEKQEMMTKTMRNVIMLEQEIAKNKKEFEELRQSIGEEQNAIIRVADAAYPGTKIVFGDVSMFVKKKYDFCSFVRDGAEVRLSAY</sequence>
<evidence type="ECO:0000259" key="2">
    <source>
        <dbReference type="Pfam" id="PF20250"/>
    </source>
</evidence>
<dbReference type="PANTHER" id="PTHR38032">
    <property type="entry name" value="POLYMERASE-RELATED"/>
    <property type="match status" value="1"/>
</dbReference>
<feature type="domain" description="Flagellar Assembly Protein A N-terminal region" evidence="2">
    <location>
        <begin position="87"/>
        <end position="253"/>
    </location>
</feature>
<gene>
    <name evidence="3" type="ORF">SAMN05216537_10818</name>
</gene>
<dbReference type="Pfam" id="PF20250">
    <property type="entry name" value="FapA_N"/>
    <property type="match status" value="1"/>
</dbReference>
<proteinExistence type="predicted"/>
<dbReference type="RefSeq" id="WP_103952796.1">
    <property type="nucleotide sequence ID" value="NZ_FNUL01000008.1"/>
</dbReference>
<evidence type="ECO:0000313" key="3">
    <source>
        <dbReference type="EMBL" id="SEF76923.1"/>
    </source>
</evidence>
<dbReference type="InterPro" id="IPR046866">
    <property type="entry name" value="FapA_N"/>
</dbReference>
<keyword evidence="4" id="KW-1185">Reference proteome</keyword>